<accession>A0A9D3A0G1</accession>
<protein>
    <submittedName>
        <fullName evidence="1">Uncharacterized protein</fullName>
    </submittedName>
</protein>
<comment type="caution">
    <text evidence="1">The sequence shown here is derived from an EMBL/GenBank/DDBJ whole genome shotgun (WGS) entry which is preliminary data.</text>
</comment>
<organism evidence="1 2">
    <name type="scientific">Acinetobacter lwoffii</name>
    <dbReference type="NCBI Taxonomy" id="28090"/>
    <lineage>
        <taxon>Bacteria</taxon>
        <taxon>Pseudomonadati</taxon>
        <taxon>Pseudomonadota</taxon>
        <taxon>Gammaproteobacteria</taxon>
        <taxon>Moraxellales</taxon>
        <taxon>Moraxellaceae</taxon>
        <taxon>Acinetobacter</taxon>
    </lineage>
</organism>
<proteinExistence type="predicted"/>
<evidence type="ECO:0000313" key="1">
    <source>
        <dbReference type="EMBL" id="HJF29090.1"/>
    </source>
</evidence>
<reference evidence="1" key="1">
    <citation type="journal article" date="2021" name="PeerJ">
        <title>Extensive microbial diversity within the chicken gut microbiome revealed by metagenomics and culture.</title>
        <authorList>
            <person name="Gilroy R."/>
            <person name="Ravi A."/>
            <person name="Getino M."/>
            <person name="Pursley I."/>
            <person name="Horton D.L."/>
            <person name="Alikhan N.F."/>
            <person name="Baker D."/>
            <person name="Gharbi K."/>
            <person name="Hall N."/>
            <person name="Watson M."/>
            <person name="Adriaenssens E.M."/>
            <person name="Foster-Nyarko E."/>
            <person name="Jarju S."/>
            <person name="Secka A."/>
            <person name="Antonio M."/>
            <person name="Oren A."/>
            <person name="Chaudhuri R.R."/>
            <person name="La Ragione R."/>
            <person name="Hildebrand F."/>
            <person name="Pallen M.J."/>
        </authorList>
    </citation>
    <scope>NUCLEOTIDE SEQUENCE</scope>
    <source>
        <strain evidence="1">CHK135-1449</strain>
    </source>
</reference>
<sequence>MLKLVSNKDGVEIHHLEISETGCTIEPDFPEVVELVAPLNGNKQQILNALSGFNREYVWAVTYQDPPVPALTRRQFRLALVLNGYNLADIELLINQISDEMQRQIIQVEWQDATTFERHSANLLVMADLMEMDKPTVDALWAQALAL</sequence>
<dbReference type="EMBL" id="DYWX01000142">
    <property type="protein sequence ID" value="HJF29090.1"/>
    <property type="molecule type" value="Genomic_DNA"/>
</dbReference>
<evidence type="ECO:0000313" key="2">
    <source>
        <dbReference type="Proteomes" id="UP000787156"/>
    </source>
</evidence>
<name>A0A9D3A0G1_ACILW</name>
<gene>
    <name evidence="1" type="ORF">K8V79_12820</name>
</gene>
<dbReference type="Proteomes" id="UP000787156">
    <property type="component" value="Unassembled WGS sequence"/>
</dbReference>
<dbReference type="AlphaFoldDB" id="A0A9D3A0G1"/>
<reference evidence="1" key="2">
    <citation type="submission" date="2021-09" db="EMBL/GenBank/DDBJ databases">
        <authorList>
            <person name="Gilroy R."/>
        </authorList>
    </citation>
    <scope>NUCLEOTIDE SEQUENCE</scope>
    <source>
        <strain evidence="1">CHK135-1449</strain>
    </source>
</reference>